<dbReference type="InterPro" id="IPR017517">
    <property type="entry name" value="Maleyloyr_isom"/>
</dbReference>
<sequence length="175" mass="18837">MTGIPPAVQLLARAIDLVSRSIDNASRADPTSPTPCTEWDLGTLVRHVAHSAASIRELMEGSPPAPPPPAGCSAARSELRRLREAVASVPRCGGVDLVALTGVYELTVHAWDIDRAVGSSDELPLDLVDALLIYAPRVLHEIERTGLFADEVSPSATRTDTDRLLALFGRRRRET</sequence>
<dbReference type="SUPFAM" id="SSF109854">
    <property type="entry name" value="DinB/YfiT-like putative metalloenzymes"/>
    <property type="match status" value="1"/>
</dbReference>
<evidence type="ECO:0000313" key="3">
    <source>
        <dbReference type="Proteomes" id="UP000642748"/>
    </source>
</evidence>
<proteinExistence type="predicted"/>
<dbReference type="InterPro" id="IPR034660">
    <property type="entry name" value="DinB/YfiT-like"/>
</dbReference>
<reference evidence="2" key="1">
    <citation type="submission" date="2021-01" db="EMBL/GenBank/DDBJ databases">
        <title>Whole genome shotgun sequence of Rugosimonospora africana NBRC 104875.</title>
        <authorList>
            <person name="Komaki H."/>
            <person name="Tamura T."/>
        </authorList>
    </citation>
    <scope>NUCLEOTIDE SEQUENCE</scope>
    <source>
        <strain evidence="2">NBRC 104875</strain>
    </source>
</reference>
<dbReference type="EMBL" id="BONZ01000034">
    <property type="protein sequence ID" value="GIH15531.1"/>
    <property type="molecule type" value="Genomic_DNA"/>
</dbReference>
<dbReference type="Proteomes" id="UP000642748">
    <property type="component" value="Unassembled WGS sequence"/>
</dbReference>
<name>A0A8J3QVF7_9ACTN</name>
<gene>
    <name evidence="2" type="ORF">Raf01_37030</name>
</gene>
<protein>
    <submittedName>
        <fullName evidence="2">TIGR03086 family protein</fullName>
    </submittedName>
</protein>
<evidence type="ECO:0000313" key="2">
    <source>
        <dbReference type="EMBL" id="GIH15531.1"/>
    </source>
</evidence>
<accession>A0A8J3QVF7</accession>
<dbReference type="Pfam" id="PF11716">
    <property type="entry name" value="MDMPI_N"/>
    <property type="match status" value="1"/>
</dbReference>
<evidence type="ECO:0000259" key="1">
    <source>
        <dbReference type="Pfam" id="PF11716"/>
    </source>
</evidence>
<dbReference type="NCBIfam" id="TIGR03083">
    <property type="entry name" value="maleylpyruvate isomerase family mycothiol-dependent enzyme"/>
    <property type="match status" value="1"/>
</dbReference>
<dbReference type="GO" id="GO:0046872">
    <property type="term" value="F:metal ion binding"/>
    <property type="evidence" value="ECO:0007669"/>
    <property type="project" value="InterPro"/>
</dbReference>
<keyword evidence="3" id="KW-1185">Reference proteome</keyword>
<organism evidence="2 3">
    <name type="scientific">Rugosimonospora africana</name>
    <dbReference type="NCBI Taxonomy" id="556532"/>
    <lineage>
        <taxon>Bacteria</taxon>
        <taxon>Bacillati</taxon>
        <taxon>Actinomycetota</taxon>
        <taxon>Actinomycetes</taxon>
        <taxon>Micromonosporales</taxon>
        <taxon>Micromonosporaceae</taxon>
        <taxon>Rugosimonospora</taxon>
    </lineage>
</organism>
<dbReference type="InterPro" id="IPR024344">
    <property type="entry name" value="MDMPI_metal-binding"/>
</dbReference>
<dbReference type="Gene3D" id="1.20.120.450">
    <property type="entry name" value="dinb family like domain"/>
    <property type="match status" value="1"/>
</dbReference>
<feature type="domain" description="Mycothiol-dependent maleylpyruvate isomerase metal-binding" evidence="1">
    <location>
        <begin position="13"/>
        <end position="91"/>
    </location>
</feature>
<comment type="caution">
    <text evidence="2">The sequence shown here is derived from an EMBL/GenBank/DDBJ whole genome shotgun (WGS) entry which is preliminary data.</text>
</comment>
<dbReference type="AlphaFoldDB" id="A0A8J3QVF7"/>
<dbReference type="RefSeq" id="WP_203919143.1">
    <property type="nucleotide sequence ID" value="NZ_BONZ01000034.1"/>
</dbReference>